<protein>
    <recommendedName>
        <fullName evidence="3">Flagellar assembly protein H</fullName>
    </recommendedName>
</protein>
<comment type="caution">
    <text evidence="1">The sequence shown here is derived from an EMBL/GenBank/DDBJ whole genome shotgun (WGS) entry which is preliminary data.</text>
</comment>
<organism evidence="1 2">
    <name type="scientific">Blautia wexlerae</name>
    <dbReference type="NCBI Taxonomy" id="418240"/>
    <lineage>
        <taxon>Bacteria</taxon>
        <taxon>Bacillati</taxon>
        <taxon>Bacillota</taxon>
        <taxon>Clostridia</taxon>
        <taxon>Lachnospirales</taxon>
        <taxon>Lachnospiraceae</taxon>
        <taxon>Blautia</taxon>
    </lineage>
</organism>
<gene>
    <name evidence="1" type="ORF">GT712_01340</name>
</gene>
<accession>A0A6L8XPT7</accession>
<dbReference type="EMBL" id="WWVF01000002">
    <property type="protein sequence ID" value="MZS87767.1"/>
    <property type="molecule type" value="Genomic_DNA"/>
</dbReference>
<dbReference type="Proteomes" id="UP000477156">
    <property type="component" value="Unassembled WGS sequence"/>
</dbReference>
<evidence type="ECO:0000313" key="1">
    <source>
        <dbReference type="EMBL" id="MZS87767.1"/>
    </source>
</evidence>
<name>A0A6L8XPT7_9FIRM</name>
<dbReference type="AlphaFoldDB" id="A0A6L8XPT7"/>
<sequence>MPKKLQNTLTEYSFSKKDIIGVADEPEEDYDLLTVIIIRLGKETEEKGIFDYLKGLFTGDIKRIQRYSHIEWSEPFQEEASKMTGFGDMIYERGIQQGMQQGIQQGRHEGMILGALMSGKTPEEVSKMLNLPLEEIKKVQEQQMTVNK</sequence>
<reference evidence="1 2" key="1">
    <citation type="journal article" date="2019" name="Nat. Med.">
        <title>A library of human gut bacterial isolates paired with longitudinal multiomics data enables mechanistic microbiome research.</title>
        <authorList>
            <person name="Poyet M."/>
            <person name="Groussin M."/>
            <person name="Gibbons S.M."/>
            <person name="Avila-Pacheco J."/>
            <person name="Jiang X."/>
            <person name="Kearney S.M."/>
            <person name="Perrotta A.R."/>
            <person name="Berdy B."/>
            <person name="Zhao S."/>
            <person name="Lieberman T.D."/>
            <person name="Swanson P.K."/>
            <person name="Smith M."/>
            <person name="Roesemann S."/>
            <person name="Alexander J.E."/>
            <person name="Rich S.A."/>
            <person name="Livny J."/>
            <person name="Vlamakis H."/>
            <person name="Clish C."/>
            <person name="Bullock K."/>
            <person name="Deik A."/>
            <person name="Scott J."/>
            <person name="Pierce K.A."/>
            <person name="Xavier R.J."/>
            <person name="Alm E.J."/>
        </authorList>
    </citation>
    <scope>NUCLEOTIDE SEQUENCE [LARGE SCALE GENOMIC DNA]</scope>
    <source>
        <strain evidence="1 2">BIOML-A12</strain>
    </source>
</reference>
<evidence type="ECO:0008006" key="3">
    <source>
        <dbReference type="Google" id="ProtNLM"/>
    </source>
</evidence>
<evidence type="ECO:0000313" key="2">
    <source>
        <dbReference type="Proteomes" id="UP000477156"/>
    </source>
</evidence>
<proteinExistence type="predicted"/>
<dbReference type="RefSeq" id="WP_161275862.1">
    <property type="nucleotide sequence ID" value="NZ_JAQDKC010000036.1"/>
</dbReference>